<organism evidence="7 8">
    <name type="scientific">Tetrapisispora phaffii (strain ATCC 24235 / CBS 4417 / NBRC 1672 / NRRL Y-8282 / UCD 70-5)</name>
    <name type="common">Yeast</name>
    <name type="synonym">Fabospora phaffii</name>
    <dbReference type="NCBI Taxonomy" id="1071381"/>
    <lineage>
        <taxon>Eukaryota</taxon>
        <taxon>Fungi</taxon>
        <taxon>Dikarya</taxon>
        <taxon>Ascomycota</taxon>
        <taxon>Saccharomycotina</taxon>
        <taxon>Saccharomycetes</taxon>
        <taxon>Saccharomycetales</taxon>
        <taxon>Saccharomycetaceae</taxon>
        <taxon>Tetrapisispora</taxon>
    </lineage>
</organism>
<evidence type="ECO:0000256" key="1">
    <source>
        <dbReference type="ARBA" id="ARBA00010193"/>
    </source>
</evidence>
<dbReference type="GO" id="GO:0004198">
    <property type="term" value="F:calcium-dependent cysteine-type endopeptidase activity"/>
    <property type="evidence" value="ECO:0007669"/>
    <property type="project" value="InterPro"/>
</dbReference>
<dbReference type="SMART" id="SM00230">
    <property type="entry name" value="CysPc"/>
    <property type="match status" value="1"/>
</dbReference>
<comment type="similarity">
    <text evidence="1">Belongs to the peptidase C2 family. PalB/RIM13 subfamily.</text>
</comment>
<dbReference type="KEGG" id="tpf:TPHA_0G01970"/>
<gene>
    <name evidence="7" type="primary">TPHA0G01970</name>
    <name evidence="7" type="ordered locus">TPHA_0G01970</name>
</gene>
<keyword evidence="4" id="KW-0788">Thiol protease</keyword>
<dbReference type="SUPFAM" id="SSF54001">
    <property type="entry name" value="Cysteine proteinases"/>
    <property type="match status" value="1"/>
</dbReference>
<keyword evidence="3" id="KW-0378">Hydrolase</keyword>
<dbReference type="RefSeq" id="XP_003686467.1">
    <property type="nucleotide sequence ID" value="XM_003686419.1"/>
</dbReference>
<keyword evidence="2" id="KW-0645">Protease</keyword>
<dbReference type="OMA" id="GWLPQII"/>
<evidence type="ECO:0000313" key="8">
    <source>
        <dbReference type="Proteomes" id="UP000005666"/>
    </source>
</evidence>
<dbReference type="HOGENOM" id="CLU_395483_0_0_1"/>
<dbReference type="EMBL" id="HE612862">
    <property type="protein sequence ID" value="CCE64033.1"/>
    <property type="molecule type" value="Genomic_DNA"/>
</dbReference>
<dbReference type="OrthoDB" id="167576at2759"/>
<keyword evidence="8" id="KW-1185">Reference proteome</keyword>
<dbReference type="InterPro" id="IPR051297">
    <property type="entry name" value="PalB/RIM13"/>
</dbReference>
<dbReference type="STRING" id="1071381.G8BVV5"/>
<evidence type="ECO:0000259" key="6">
    <source>
        <dbReference type="SMART" id="SM00230"/>
    </source>
</evidence>
<dbReference type="Proteomes" id="UP000005666">
    <property type="component" value="Chromosome 7"/>
</dbReference>
<accession>G8BVV5</accession>
<reference evidence="7 8" key="1">
    <citation type="journal article" date="2011" name="Proc. Natl. Acad. Sci. U.S.A.">
        <title>Evolutionary erosion of yeast sex chromosomes by mating-type switching accidents.</title>
        <authorList>
            <person name="Gordon J.L."/>
            <person name="Armisen D."/>
            <person name="Proux-Wera E."/>
            <person name="Oheigeartaigh S.S."/>
            <person name="Byrne K.P."/>
            <person name="Wolfe K.H."/>
        </authorList>
    </citation>
    <scope>NUCLEOTIDE SEQUENCE [LARGE SCALE GENOMIC DNA]</scope>
    <source>
        <strain evidence="8">ATCC 24235 / CBS 4417 / NBRC 1672 / NRRL Y-8282 / UCD 70-5</strain>
    </source>
</reference>
<dbReference type="GO" id="GO:0006508">
    <property type="term" value="P:proteolysis"/>
    <property type="evidence" value="ECO:0007669"/>
    <property type="project" value="UniProtKB-KW"/>
</dbReference>
<name>G8BVV5_TETPH</name>
<evidence type="ECO:0000256" key="5">
    <source>
        <dbReference type="ARBA" id="ARBA00042255"/>
    </source>
</evidence>
<dbReference type="AlphaFoldDB" id="G8BVV5"/>
<dbReference type="GeneID" id="11535715"/>
<sequence length="710" mass="82050">MNKWDLLNEIRVELYLENNRKQGFCEKFNELKLLAIKSDDATFISSVLDINEHLLDISKSEKLLWKSSKIKGQLYPPINIDQSGTLTWGNDLICKLTSQNMINEFKHLKPVTDSDSSNIIEQSPDIEDCSLVCSLINITRKNGNILRVKLISKNVFQTNFVFNGSNSRLVTVDLNNIPTNINGIQLTLHSDNLVLKVIEQAYLLTFMGSYASLGSNTAVDTYRITGFFPEIANTQKYDINTLIKYFESKVCLLAIGTGNLQKNSTSGLIPSHDYPVIGVDKQKRILIIRDPLTSELIFEVNETDLVNLFSQLYINWDVDLLFKNKESITFSYSDKICNTYKTIVDKPIFELQNNANTTENIWLLLEKHIDLHNTADRDIAYIQELPDNITNYIVENPDGIPDLGLQLVKVKLLPKETKMYYCHSKLSSIFTLHSLCISKNIIIRQLSECPFSKKITFRMSDSIKYFKNDYKTTCLKMKLSYEADINMILNLQILSECSNNSLRFEVFRSDDFELKFPVYTNPEFKFQNNSYEGLILSTNRTYLIYLYSHDMSLKSNYECIVLFENKIERETELQIDIRPHFPEFNGMPFQYTLNESWYSNSDRKKISIATTLNTKGFIRIVPEFEHQFIKFRCNIFDATTREFLHSEETFRQCSKAGLVISDITIPGDANAIILIEKLNTQQEAKVCNERQEFTLLIGSDRKIIFHEIVK</sequence>
<dbReference type="InterPro" id="IPR001300">
    <property type="entry name" value="Peptidase_C2_calpain_cat"/>
</dbReference>
<dbReference type="PANTHER" id="PTHR46143">
    <property type="entry name" value="CALPAIN-7"/>
    <property type="match status" value="1"/>
</dbReference>
<evidence type="ECO:0000313" key="7">
    <source>
        <dbReference type="EMBL" id="CCE64033.1"/>
    </source>
</evidence>
<evidence type="ECO:0000256" key="2">
    <source>
        <dbReference type="ARBA" id="ARBA00022670"/>
    </source>
</evidence>
<evidence type="ECO:0000256" key="4">
    <source>
        <dbReference type="ARBA" id="ARBA00022807"/>
    </source>
</evidence>
<protein>
    <recommendedName>
        <fullName evidence="5">Cysteine protease RIM13</fullName>
    </recommendedName>
</protein>
<feature type="domain" description="Calpain catalytic" evidence="6">
    <location>
        <begin position="57"/>
        <end position="325"/>
    </location>
</feature>
<evidence type="ECO:0000256" key="3">
    <source>
        <dbReference type="ARBA" id="ARBA00022801"/>
    </source>
</evidence>
<proteinExistence type="inferred from homology"/>
<dbReference type="PANTHER" id="PTHR46143:SF1">
    <property type="entry name" value="CALPAIN-7"/>
    <property type="match status" value="1"/>
</dbReference>
<dbReference type="InterPro" id="IPR038765">
    <property type="entry name" value="Papain-like_cys_pep_sf"/>
</dbReference>
<dbReference type="eggNOG" id="KOG0045">
    <property type="taxonomic scope" value="Eukaryota"/>
</dbReference>